<dbReference type="SMART" id="SM00320">
    <property type="entry name" value="WD40"/>
    <property type="match status" value="5"/>
</dbReference>
<comment type="caution">
    <text evidence="5">The sequence shown here is derived from an EMBL/GenBank/DDBJ whole genome shotgun (WGS) entry which is preliminary data.</text>
</comment>
<evidence type="ECO:0000313" key="5">
    <source>
        <dbReference type="EMBL" id="GMI22000.1"/>
    </source>
</evidence>
<accession>A0ABQ6M970</accession>
<name>A0ABQ6M970_9STRA</name>
<proteinExistence type="predicted"/>
<dbReference type="InterPro" id="IPR040066">
    <property type="entry name" value="WDR31"/>
</dbReference>
<dbReference type="Proteomes" id="UP001165060">
    <property type="component" value="Unassembled WGS sequence"/>
</dbReference>
<dbReference type="InterPro" id="IPR015943">
    <property type="entry name" value="WD40/YVTN_repeat-like_dom_sf"/>
</dbReference>
<dbReference type="PANTHER" id="PTHR19869:SF1">
    <property type="entry name" value="WD REPEAT-CONTAINING PROTEIN 31"/>
    <property type="match status" value="1"/>
</dbReference>
<evidence type="ECO:0000256" key="3">
    <source>
        <dbReference type="PROSITE-ProRule" id="PRU00221"/>
    </source>
</evidence>
<feature type="region of interest" description="Disordered" evidence="4">
    <location>
        <begin position="1"/>
        <end position="32"/>
    </location>
</feature>
<evidence type="ECO:0000313" key="6">
    <source>
        <dbReference type="Proteomes" id="UP001165060"/>
    </source>
</evidence>
<evidence type="ECO:0008006" key="7">
    <source>
        <dbReference type="Google" id="ProtNLM"/>
    </source>
</evidence>
<evidence type="ECO:0000256" key="1">
    <source>
        <dbReference type="ARBA" id="ARBA00022574"/>
    </source>
</evidence>
<dbReference type="InterPro" id="IPR019775">
    <property type="entry name" value="WD40_repeat_CS"/>
</dbReference>
<dbReference type="SUPFAM" id="SSF50978">
    <property type="entry name" value="WD40 repeat-like"/>
    <property type="match status" value="1"/>
</dbReference>
<keyword evidence="1 3" id="KW-0853">WD repeat</keyword>
<dbReference type="Pfam" id="PF00400">
    <property type="entry name" value="WD40"/>
    <property type="match status" value="4"/>
</dbReference>
<sequence length="404" mass="42541">MGQQCSMSNGSSASAYRGGGGESGDSDLPTATLLPRHHHGAVLSCSFLSPSAIVTGGDDKSLAITHLRPTPASPAEPIKVLKSHEGAVNTLHVFHPPSSPTPMVLSASRDTTVKLWGGSSKPVGNFLGHNLSVMAVGAHKDGNMVASGARDYMVKVWDTNTCQCTSTSKVSRNLVTCLKFWDDGSYRFAQGSEDLTMRVWDVRFITNNSTNASCAVTFGKYLYFPLDVDVSKCGNHVVSSSKGFDGSGCEGRVWDIRSPDKPLHVLNGHTQDAVGCCYINPEGGLPGWEGGALMATVSKDESVRIWDTASGECLCVHTEEGCGMWTAVRSWAGAAGGGAGGEDAGASGRFNPHLVATTYMGGIYVYEVVAGGGFGITLNCLNMVRPIVEEDYDLSEGVPHPADL</sequence>
<dbReference type="PROSITE" id="PS50294">
    <property type="entry name" value="WD_REPEATS_REGION"/>
    <property type="match status" value="1"/>
</dbReference>
<dbReference type="PANTHER" id="PTHR19869">
    <property type="entry name" value="SPERMATID WD-REPEAT PROTEIN"/>
    <property type="match status" value="1"/>
</dbReference>
<dbReference type="PRINTS" id="PR00320">
    <property type="entry name" value="GPROTEINBRPT"/>
</dbReference>
<keyword evidence="2" id="KW-0677">Repeat</keyword>
<dbReference type="InterPro" id="IPR020472">
    <property type="entry name" value="WD40_PAC1"/>
</dbReference>
<keyword evidence="6" id="KW-1185">Reference proteome</keyword>
<evidence type="ECO:0000256" key="2">
    <source>
        <dbReference type="ARBA" id="ARBA00022737"/>
    </source>
</evidence>
<dbReference type="Gene3D" id="2.130.10.10">
    <property type="entry name" value="YVTN repeat-like/Quinoprotein amine dehydrogenase"/>
    <property type="match status" value="2"/>
</dbReference>
<reference evidence="5 6" key="1">
    <citation type="journal article" date="2023" name="Commun. Biol.">
        <title>Genome analysis of Parmales, the sister group of diatoms, reveals the evolutionary specialization of diatoms from phago-mixotrophs to photoautotrophs.</title>
        <authorList>
            <person name="Ban H."/>
            <person name="Sato S."/>
            <person name="Yoshikawa S."/>
            <person name="Yamada K."/>
            <person name="Nakamura Y."/>
            <person name="Ichinomiya M."/>
            <person name="Sato N."/>
            <person name="Blanc-Mathieu R."/>
            <person name="Endo H."/>
            <person name="Kuwata A."/>
            <person name="Ogata H."/>
        </authorList>
    </citation>
    <scope>NUCLEOTIDE SEQUENCE [LARGE SCALE GENOMIC DNA]</scope>
</reference>
<organism evidence="5 6">
    <name type="scientific">Tetraparma gracilis</name>
    <dbReference type="NCBI Taxonomy" id="2962635"/>
    <lineage>
        <taxon>Eukaryota</taxon>
        <taxon>Sar</taxon>
        <taxon>Stramenopiles</taxon>
        <taxon>Ochrophyta</taxon>
        <taxon>Bolidophyceae</taxon>
        <taxon>Parmales</taxon>
        <taxon>Triparmaceae</taxon>
        <taxon>Tetraparma</taxon>
    </lineage>
</organism>
<dbReference type="PROSITE" id="PS50082">
    <property type="entry name" value="WD_REPEATS_2"/>
    <property type="match status" value="2"/>
</dbReference>
<gene>
    <name evidence="5" type="ORF">TeGR_g13736</name>
</gene>
<dbReference type="EMBL" id="BRYB01000067">
    <property type="protein sequence ID" value="GMI22000.1"/>
    <property type="molecule type" value="Genomic_DNA"/>
</dbReference>
<feature type="repeat" description="WD" evidence="3">
    <location>
        <begin position="126"/>
        <end position="167"/>
    </location>
</feature>
<evidence type="ECO:0000256" key="4">
    <source>
        <dbReference type="SAM" id="MobiDB-lite"/>
    </source>
</evidence>
<protein>
    <recommendedName>
        <fullName evidence="7">Guanine nucleotide-binding protein subunit beta-like protein</fullName>
    </recommendedName>
</protein>
<dbReference type="InterPro" id="IPR001680">
    <property type="entry name" value="WD40_rpt"/>
</dbReference>
<dbReference type="PROSITE" id="PS00678">
    <property type="entry name" value="WD_REPEATS_1"/>
    <property type="match status" value="1"/>
</dbReference>
<dbReference type="InterPro" id="IPR036322">
    <property type="entry name" value="WD40_repeat_dom_sf"/>
</dbReference>
<feature type="repeat" description="WD" evidence="3">
    <location>
        <begin position="291"/>
        <end position="316"/>
    </location>
</feature>